<dbReference type="Proteomes" id="UP001066276">
    <property type="component" value="Chromosome 1_2"/>
</dbReference>
<dbReference type="InterPro" id="IPR038827">
    <property type="entry name" value="CCDC152"/>
</dbReference>
<protein>
    <submittedName>
        <fullName evidence="1">Uncharacterized protein</fullName>
    </submittedName>
</protein>
<sequence>MLAWHRCCHCRDNTSPPAKLLHSGLLRLPQLRTAQAPTSGFNTGRVNYVTPFGEAMKKSSSVSLDKLIEDYSLIEQKISEIIGKNNLLEIQLEKSTRLLKLSETKETSIIEDCGKLKKVTKGLQDAIINQCNLRVLSLRRMRLRFASETL</sequence>
<name>A0AAV7WD23_PLEWA</name>
<comment type="caution">
    <text evidence="1">The sequence shown here is derived from an EMBL/GenBank/DDBJ whole genome shotgun (WGS) entry which is preliminary data.</text>
</comment>
<dbReference type="PANTHER" id="PTHR35253:SF1">
    <property type="entry name" value="COILED-COIL DOMAIN-CONTAINING PROTEIN 152"/>
    <property type="match status" value="1"/>
</dbReference>
<dbReference type="AlphaFoldDB" id="A0AAV7WD23"/>
<dbReference type="PANTHER" id="PTHR35253">
    <property type="entry name" value="COILED-COIL DOMAIN-CONTAINING PROTEIN 152"/>
    <property type="match status" value="1"/>
</dbReference>
<organism evidence="1 2">
    <name type="scientific">Pleurodeles waltl</name>
    <name type="common">Iberian ribbed newt</name>
    <dbReference type="NCBI Taxonomy" id="8319"/>
    <lineage>
        <taxon>Eukaryota</taxon>
        <taxon>Metazoa</taxon>
        <taxon>Chordata</taxon>
        <taxon>Craniata</taxon>
        <taxon>Vertebrata</taxon>
        <taxon>Euteleostomi</taxon>
        <taxon>Amphibia</taxon>
        <taxon>Batrachia</taxon>
        <taxon>Caudata</taxon>
        <taxon>Salamandroidea</taxon>
        <taxon>Salamandridae</taxon>
        <taxon>Pleurodelinae</taxon>
        <taxon>Pleurodeles</taxon>
    </lineage>
</organism>
<dbReference type="EMBL" id="JANPWB010000002">
    <property type="protein sequence ID" value="KAJ1210195.1"/>
    <property type="molecule type" value="Genomic_DNA"/>
</dbReference>
<gene>
    <name evidence="1" type="ORF">NDU88_005563</name>
</gene>
<proteinExistence type="predicted"/>
<keyword evidence="2" id="KW-1185">Reference proteome</keyword>
<accession>A0AAV7WD23</accession>
<evidence type="ECO:0000313" key="1">
    <source>
        <dbReference type="EMBL" id="KAJ1210195.1"/>
    </source>
</evidence>
<reference evidence="1" key="1">
    <citation type="journal article" date="2022" name="bioRxiv">
        <title>Sequencing and chromosome-scale assembly of the giantPleurodeles waltlgenome.</title>
        <authorList>
            <person name="Brown T."/>
            <person name="Elewa A."/>
            <person name="Iarovenko S."/>
            <person name="Subramanian E."/>
            <person name="Araus A.J."/>
            <person name="Petzold A."/>
            <person name="Susuki M."/>
            <person name="Suzuki K.-i.T."/>
            <person name="Hayashi T."/>
            <person name="Toyoda A."/>
            <person name="Oliveira C."/>
            <person name="Osipova E."/>
            <person name="Leigh N.D."/>
            <person name="Simon A."/>
            <person name="Yun M.H."/>
        </authorList>
    </citation>
    <scope>NUCLEOTIDE SEQUENCE</scope>
    <source>
        <strain evidence="1">20211129_DDA</strain>
        <tissue evidence="1">Liver</tissue>
    </source>
</reference>
<evidence type="ECO:0000313" key="2">
    <source>
        <dbReference type="Proteomes" id="UP001066276"/>
    </source>
</evidence>